<organism evidence="7 8">
    <name type="scientific">Lampropedia puyangensis</name>
    <dbReference type="NCBI Taxonomy" id="1330072"/>
    <lineage>
        <taxon>Bacteria</taxon>
        <taxon>Pseudomonadati</taxon>
        <taxon>Pseudomonadota</taxon>
        <taxon>Betaproteobacteria</taxon>
        <taxon>Burkholderiales</taxon>
        <taxon>Comamonadaceae</taxon>
        <taxon>Lampropedia</taxon>
    </lineage>
</organism>
<comment type="similarity">
    <text evidence="2">Belongs to the bacterial solute-binding protein 5 family.</text>
</comment>
<dbReference type="PANTHER" id="PTHR30290:SF10">
    <property type="entry name" value="PERIPLASMIC OLIGOPEPTIDE-BINDING PROTEIN-RELATED"/>
    <property type="match status" value="1"/>
</dbReference>
<dbReference type="GO" id="GO:0015833">
    <property type="term" value="P:peptide transport"/>
    <property type="evidence" value="ECO:0007669"/>
    <property type="project" value="TreeGrafter"/>
</dbReference>
<dbReference type="EMBL" id="STFG01000013">
    <property type="protein sequence ID" value="THT99627.1"/>
    <property type="molecule type" value="Genomic_DNA"/>
</dbReference>
<reference evidence="7 8" key="1">
    <citation type="journal article" date="2015" name="Antonie Van Leeuwenhoek">
        <title>Lampropedia puyangensis sp. nov., isolated from symptomatic bark of Populus ? euramericana canker and emended description of Lampropedia hyalina (Ehrenberg 1832) Lee et al. 2004.</title>
        <authorList>
            <person name="Li Y."/>
            <person name="Wang T."/>
            <person name="Piao C.G."/>
            <person name="Wang L.F."/>
            <person name="Tian G.Z."/>
            <person name="Zhu T.H."/>
            <person name="Guo M.W."/>
        </authorList>
    </citation>
    <scope>NUCLEOTIDE SEQUENCE [LARGE SCALE GENOMIC DNA]</scope>
    <source>
        <strain evidence="7 8">2-bin</strain>
    </source>
</reference>
<dbReference type="Gene3D" id="3.10.105.10">
    <property type="entry name" value="Dipeptide-binding Protein, Domain 3"/>
    <property type="match status" value="1"/>
</dbReference>
<sequence>MMLLRKTILFAATALAIVQAPAALANSALQNQSDTLVYLHSIEPKSLYQWWTQAEYPRRQILDSLVYLDGEQKLRPWLAKSWKQEGSVWTFTLRDDVVFTDGSKLDADTVAKNFNFWLKISTSVPDSFFKEAKVIDAHTIAFHTTVAQPWLPDLLSSTAFGINSSPSLDRDLKEIGENPIGSGPFTLKEWKRGEEIILERNDAYQWGPEGTHGGPAYLKTVRWKFVPDANARWLALEKGEADLIQEPPSVKWQEAQGKYLTSQRLAPGRNQTLSLNVEAGPFADKRIRQAFAYASNRQQIVQSVFRGAIPFEGNGAYSQTTQDYLDLNSEYGYNPAKAIELLEEAGYTKLNAEGYRVNSDGKVLEVVFPLYPTVVNAEGVIAAQALQAEVKKVGIKLNAFVLTQTELAAGRYTKADEYDIVQGYWTWYAPTVLSINYRPAGVNTQPSTIYGRQQLNQFAAVDGNPNPHNRVRSNDWKLQESIIAAHEQTDPAQRKQQLQAIQQHISDEALALGFYASAYNLAGQPYVNGLIHSIFGPQFYEIKKN</sequence>
<comment type="subcellular location">
    <subcellularLocation>
        <location evidence="1">Cell envelope</location>
    </subcellularLocation>
</comment>
<evidence type="ECO:0000259" key="6">
    <source>
        <dbReference type="Pfam" id="PF00496"/>
    </source>
</evidence>
<keyword evidence="4 5" id="KW-0732">Signal</keyword>
<feature type="chain" id="PRO_5020800658" evidence="5">
    <location>
        <begin position="26"/>
        <end position="545"/>
    </location>
</feature>
<evidence type="ECO:0000256" key="5">
    <source>
        <dbReference type="SAM" id="SignalP"/>
    </source>
</evidence>
<keyword evidence="8" id="KW-1185">Reference proteome</keyword>
<dbReference type="SUPFAM" id="SSF53850">
    <property type="entry name" value="Periplasmic binding protein-like II"/>
    <property type="match status" value="1"/>
</dbReference>
<accession>A0A4S8EXJ4</accession>
<gene>
    <name evidence="7" type="ORF">E9531_11790</name>
</gene>
<evidence type="ECO:0000256" key="1">
    <source>
        <dbReference type="ARBA" id="ARBA00004196"/>
    </source>
</evidence>
<evidence type="ECO:0000313" key="8">
    <source>
        <dbReference type="Proteomes" id="UP000308917"/>
    </source>
</evidence>
<proteinExistence type="inferred from homology"/>
<dbReference type="Proteomes" id="UP000308917">
    <property type="component" value="Unassembled WGS sequence"/>
</dbReference>
<evidence type="ECO:0000256" key="4">
    <source>
        <dbReference type="ARBA" id="ARBA00022729"/>
    </source>
</evidence>
<feature type="domain" description="Solute-binding protein family 5" evidence="6">
    <location>
        <begin position="73"/>
        <end position="430"/>
    </location>
</feature>
<evidence type="ECO:0000256" key="2">
    <source>
        <dbReference type="ARBA" id="ARBA00005695"/>
    </source>
</evidence>
<keyword evidence="3" id="KW-0813">Transport</keyword>
<evidence type="ECO:0000256" key="3">
    <source>
        <dbReference type="ARBA" id="ARBA00022448"/>
    </source>
</evidence>
<dbReference type="GO" id="GO:0043190">
    <property type="term" value="C:ATP-binding cassette (ABC) transporter complex"/>
    <property type="evidence" value="ECO:0007669"/>
    <property type="project" value="InterPro"/>
</dbReference>
<dbReference type="GO" id="GO:1904680">
    <property type="term" value="F:peptide transmembrane transporter activity"/>
    <property type="evidence" value="ECO:0007669"/>
    <property type="project" value="TreeGrafter"/>
</dbReference>
<dbReference type="Gene3D" id="3.40.190.10">
    <property type="entry name" value="Periplasmic binding protein-like II"/>
    <property type="match status" value="1"/>
</dbReference>
<evidence type="ECO:0000313" key="7">
    <source>
        <dbReference type="EMBL" id="THT99627.1"/>
    </source>
</evidence>
<dbReference type="GO" id="GO:0030288">
    <property type="term" value="C:outer membrane-bounded periplasmic space"/>
    <property type="evidence" value="ECO:0007669"/>
    <property type="project" value="UniProtKB-ARBA"/>
</dbReference>
<dbReference type="InterPro" id="IPR000914">
    <property type="entry name" value="SBP_5_dom"/>
</dbReference>
<feature type="signal peptide" evidence="5">
    <location>
        <begin position="1"/>
        <end position="25"/>
    </location>
</feature>
<dbReference type="PANTHER" id="PTHR30290">
    <property type="entry name" value="PERIPLASMIC BINDING COMPONENT OF ABC TRANSPORTER"/>
    <property type="match status" value="1"/>
</dbReference>
<comment type="caution">
    <text evidence="7">The sequence shown here is derived from an EMBL/GenBank/DDBJ whole genome shotgun (WGS) entry which is preliminary data.</text>
</comment>
<dbReference type="AlphaFoldDB" id="A0A4S8EXJ4"/>
<dbReference type="InterPro" id="IPR039424">
    <property type="entry name" value="SBP_5"/>
</dbReference>
<protein>
    <submittedName>
        <fullName evidence="7">ABC transporter substrate-binding protein</fullName>
    </submittedName>
</protein>
<dbReference type="PIRSF" id="PIRSF002741">
    <property type="entry name" value="MppA"/>
    <property type="match status" value="1"/>
</dbReference>
<dbReference type="OrthoDB" id="9801799at2"/>
<dbReference type="Pfam" id="PF00496">
    <property type="entry name" value="SBP_bac_5"/>
    <property type="match status" value="1"/>
</dbReference>
<dbReference type="InterPro" id="IPR030678">
    <property type="entry name" value="Peptide/Ni-bd"/>
</dbReference>
<name>A0A4S8EXJ4_9BURK</name>